<evidence type="ECO:0000256" key="1">
    <source>
        <dbReference type="SAM" id="MobiDB-lite"/>
    </source>
</evidence>
<dbReference type="Proteomes" id="UP000054498">
    <property type="component" value="Unassembled WGS sequence"/>
</dbReference>
<accession>A0A0D2MYX6</accession>
<organism evidence="2 3">
    <name type="scientific">Monoraphidium neglectum</name>
    <dbReference type="NCBI Taxonomy" id="145388"/>
    <lineage>
        <taxon>Eukaryota</taxon>
        <taxon>Viridiplantae</taxon>
        <taxon>Chlorophyta</taxon>
        <taxon>core chlorophytes</taxon>
        <taxon>Chlorophyceae</taxon>
        <taxon>CS clade</taxon>
        <taxon>Sphaeropleales</taxon>
        <taxon>Selenastraceae</taxon>
        <taxon>Monoraphidium</taxon>
    </lineage>
</organism>
<evidence type="ECO:0000313" key="2">
    <source>
        <dbReference type="EMBL" id="KIZ05532.1"/>
    </source>
</evidence>
<feature type="region of interest" description="Disordered" evidence="1">
    <location>
        <begin position="379"/>
        <end position="428"/>
    </location>
</feature>
<dbReference type="EMBL" id="KK100493">
    <property type="protein sequence ID" value="KIZ05532.1"/>
    <property type="molecule type" value="Genomic_DNA"/>
</dbReference>
<proteinExistence type="predicted"/>
<name>A0A0D2MYX6_9CHLO</name>
<sequence>MQGGEPHDPLPDHLRLQLGRTLAAFTLLHPQLFGRDGQLRPLAPQLKALLFDGSYAVREAAGQLLCLLPMAAGEPLRMMTQELEAFLPLQLPRQLQRARLGGAVASGSDNLDGGEAEPAGMTWETAAKRLANAAAGRDGGAAGALALAPLWETGVLQLLEAALAAPALEQRALLLLCGHGCAAQTAVDAANLQERVLPLCAAAAEVLAACSGYTPDRTPCALYHGPVLAWEWLVTTGLELRQLLAARHVLAAPRALSASVAADVYTVVPEPEFARRFGGPLLSALVMRRDKAGLQQLSQLLGHASPAAMMESMFGQAMGPLLALAACPQQCAAAAAATRDETLLPLARQQELLAQRLRSVTVHALCAAALVPGSGDLAHLQQQQQQQQQQQGGPAMGSALDTVPGTVGQPTEPLVQPSTASACVRDLK</sequence>
<reference evidence="2 3" key="1">
    <citation type="journal article" date="2013" name="BMC Genomics">
        <title>Reconstruction of the lipid metabolism for the microalga Monoraphidium neglectum from its genome sequence reveals characteristics suitable for biofuel production.</title>
        <authorList>
            <person name="Bogen C."/>
            <person name="Al-Dilaimi A."/>
            <person name="Albersmeier A."/>
            <person name="Wichmann J."/>
            <person name="Grundmann M."/>
            <person name="Rupp O."/>
            <person name="Lauersen K.J."/>
            <person name="Blifernez-Klassen O."/>
            <person name="Kalinowski J."/>
            <person name="Goesmann A."/>
            <person name="Mussgnug J.H."/>
            <person name="Kruse O."/>
        </authorList>
    </citation>
    <scope>NUCLEOTIDE SEQUENCE [LARGE SCALE GENOMIC DNA]</scope>
    <source>
        <strain evidence="2 3">SAG 48.87</strain>
    </source>
</reference>
<dbReference type="RefSeq" id="XP_013904551.1">
    <property type="nucleotide sequence ID" value="XM_014049097.1"/>
</dbReference>
<feature type="compositionally biased region" description="Low complexity" evidence="1">
    <location>
        <begin position="381"/>
        <end position="391"/>
    </location>
</feature>
<evidence type="ECO:0000313" key="3">
    <source>
        <dbReference type="Proteomes" id="UP000054498"/>
    </source>
</evidence>
<protein>
    <submittedName>
        <fullName evidence="2">Uncharacterized protein</fullName>
    </submittedName>
</protein>
<dbReference type="AlphaFoldDB" id="A0A0D2MYX6"/>
<dbReference type="GeneID" id="25735297"/>
<keyword evidence="3" id="KW-1185">Reference proteome</keyword>
<dbReference type="KEGG" id="mng:MNEG_2419"/>
<feature type="non-terminal residue" evidence="2">
    <location>
        <position position="428"/>
    </location>
</feature>
<gene>
    <name evidence="2" type="ORF">MNEG_2419</name>
</gene>